<dbReference type="InterPro" id="IPR004360">
    <property type="entry name" value="Glyas_Fos-R_dOase_dom"/>
</dbReference>
<feature type="domain" description="VOC" evidence="1">
    <location>
        <begin position="152"/>
        <end position="271"/>
    </location>
</feature>
<dbReference type="Gene3D" id="3.10.180.10">
    <property type="entry name" value="2,3-Dihydroxybiphenyl 1,2-Dioxygenase, domain 1"/>
    <property type="match status" value="2"/>
</dbReference>
<reference evidence="2 3" key="1">
    <citation type="submission" date="2020-04" db="EMBL/GenBank/DDBJ databases">
        <title>Enterovirga sp. isolate from soil.</title>
        <authorList>
            <person name="Chea S."/>
            <person name="Kim D.-U."/>
        </authorList>
    </citation>
    <scope>NUCLEOTIDE SEQUENCE [LARGE SCALE GENOMIC DNA]</scope>
    <source>
        <strain evidence="2 3">DB1703</strain>
    </source>
</reference>
<keyword evidence="2" id="KW-0560">Oxidoreductase</keyword>
<dbReference type="Proteomes" id="UP000564885">
    <property type="component" value="Unassembled WGS sequence"/>
</dbReference>
<dbReference type="EMBL" id="JABEPP010000002">
    <property type="protein sequence ID" value="NNM71807.1"/>
    <property type="molecule type" value="Genomic_DNA"/>
</dbReference>
<keyword evidence="3" id="KW-1185">Reference proteome</keyword>
<gene>
    <name evidence="2" type="ORF">HJG44_05260</name>
</gene>
<name>A0A849I6Z5_9HYPH</name>
<dbReference type="Pfam" id="PF00903">
    <property type="entry name" value="Glyoxalase"/>
    <property type="match status" value="1"/>
</dbReference>
<dbReference type="AlphaFoldDB" id="A0A849I6Z5"/>
<accession>A0A849I6Z5</accession>
<dbReference type="InterPro" id="IPR037523">
    <property type="entry name" value="VOC_core"/>
</dbReference>
<organism evidence="2 3">
    <name type="scientific">Enterovirga aerilata</name>
    <dbReference type="NCBI Taxonomy" id="2730920"/>
    <lineage>
        <taxon>Bacteria</taxon>
        <taxon>Pseudomonadati</taxon>
        <taxon>Pseudomonadota</taxon>
        <taxon>Alphaproteobacteria</taxon>
        <taxon>Hyphomicrobiales</taxon>
        <taxon>Methylobacteriaceae</taxon>
        <taxon>Enterovirga</taxon>
    </lineage>
</organism>
<dbReference type="SUPFAM" id="SSF54593">
    <property type="entry name" value="Glyoxalase/Bleomycin resistance protein/Dihydroxybiphenyl dioxygenase"/>
    <property type="match status" value="1"/>
</dbReference>
<comment type="caution">
    <text evidence="2">The sequence shown here is derived from an EMBL/GenBank/DDBJ whole genome shotgun (WGS) entry which is preliminary data.</text>
</comment>
<dbReference type="CDD" id="cd08347">
    <property type="entry name" value="PcpA_C_like"/>
    <property type="match status" value="1"/>
</dbReference>
<dbReference type="PROSITE" id="PS51819">
    <property type="entry name" value="VOC"/>
    <property type="match status" value="2"/>
</dbReference>
<dbReference type="InterPro" id="IPR052537">
    <property type="entry name" value="Extradiol_RC_dioxygenase"/>
</dbReference>
<dbReference type="PANTHER" id="PTHR36110:SF2">
    <property type="entry name" value="RING-CLEAVING DIOXYGENASE MHQE-RELATED"/>
    <property type="match status" value="1"/>
</dbReference>
<proteinExistence type="predicted"/>
<evidence type="ECO:0000313" key="2">
    <source>
        <dbReference type="EMBL" id="NNM71807.1"/>
    </source>
</evidence>
<dbReference type="InterPro" id="IPR029068">
    <property type="entry name" value="Glyas_Bleomycin-R_OHBP_Dase"/>
</dbReference>
<sequence length="309" mass="33713">MTNGIHHVTAISGLARRNLDFYTRVLGLRLVKKTVNFDDPSTYHFYYGDSAGSPGTILTFFPWEHAAPGRLGIGETAETAFQVPSTAIGYWTHRFVSEGVEHDNPVRRFGETVLPFRDPDGTRLALVSTDLPDQDEGLWSGADVPVEHAIRGLHSVTLLLKEAGPTGAILQDVFGLAETGREGSVLRFASGASRGGIVQIREVGDFLKGRPGGGTVHHVAFRAADDEAERAMVEKLARDHGLATTEQRDRNYFRSVYFREPGGVLFEIATDIPGFAVDEAPEELGRALKLPPGLEERRAEIEAVLPKVA</sequence>
<dbReference type="PANTHER" id="PTHR36110">
    <property type="entry name" value="RING-CLEAVING DIOXYGENASE MHQE-RELATED"/>
    <property type="match status" value="1"/>
</dbReference>
<dbReference type="RefSeq" id="WP_171217345.1">
    <property type="nucleotide sequence ID" value="NZ_JABEPP010000002.1"/>
</dbReference>
<keyword evidence="2" id="KW-0223">Dioxygenase</keyword>
<dbReference type="GO" id="GO:0051213">
    <property type="term" value="F:dioxygenase activity"/>
    <property type="evidence" value="ECO:0007669"/>
    <property type="project" value="UniProtKB-KW"/>
</dbReference>
<evidence type="ECO:0000259" key="1">
    <source>
        <dbReference type="PROSITE" id="PS51819"/>
    </source>
</evidence>
<dbReference type="CDD" id="cd08346">
    <property type="entry name" value="PcpA_N_like"/>
    <property type="match status" value="1"/>
</dbReference>
<feature type="domain" description="VOC" evidence="1">
    <location>
        <begin position="4"/>
        <end position="129"/>
    </location>
</feature>
<evidence type="ECO:0000313" key="3">
    <source>
        <dbReference type="Proteomes" id="UP000564885"/>
    </source>
</evidence>
<protein>
    <submittedName>
        <fullName evidence="2">Ring-cleaving dioxygenase</fullName>
    </submittedName>
</protein>